<dbReference type="AlphaFoldDB" id="A0A445AAV8"/>
<evidence type="ECO:0000313" key="4">
    <source>
        <dbReference type="Proteomes" id="UP000289738"/>
    </source>
</evidence>
<accession>A0A445AAV8</accession>
<dbReference type="Gene3D" id="3.10.20.90">
    <property type="entry name" value="Phosphatidylinositol 3-kinase Catalytic Subunit, Chain A, domain 1"/>
    <property type="match status" value="1"/>
</dbReference>
<dbReference type="SUPFAM" id="SSF54236">
    <property type="entry name" value="Ubiquitin-like"/>
    <property type="match status" value="1"/>
</dbReference>
<feature type="region of interest" description="Disordered" evidence="1">
    <location>
        <begin position="99"/>
        <end position="127"/>
    </location>
</feature>
<keyword evidence="4" id="KW-1185">Reference proteome</keyword>
<sequence length="219" mass="24603">MHADSACPPRASASTNQASPRVSTPLRADSTHSPRAAGQPKQTLSRVFHAPTCCIYIYTGFKTLSLLFWKFNNWLQQKSYKENHYSPFNTELGIGHRKMSVSTSSGGIKRKGSDEGEGGIKRKALDEGKGTQDRQYVEICITDQNDRRMYFKVNPVKPLSLTFEIYCERCHLEYSTLQFLYNGCRVHGKYTPKKLKMKNGDEILAVKHVDGGSVAALSF</sequence>
<dbReference type="CDD" id="cd01763">
    <property type="entry name" value="Ubl_SUMO_like"/>
    <property type="match status" value="1"/>
</dbReference>
<feature type="compositionally biased region" description="Polar residues" evidence="1">
    <location>
        <begin position="12"/>
        <end position="22"/>
    </location>
</feature>
<evidence type="ECO:0000259" key="2">
    <source>
        <dbReference type="Pfam" id="PF11976"/>
    </source>
</evidence>
<gene>
    <name evidence="3" type="ORF">Ahy_B03g068793</name>
</gene>
<dbReference type="STRING" id="3818.A0A445AAV8"/>
<protein>
    <recommendedName>
        <fullName evidence="2">Rad60/SUMO-like domain-containing protein</fullName>
    </recommendedName>
</protein>
<feature type="domain" description="Rad60/SUMO-like" evidence="2">
    <location>
        <begin position="138"/>
        <end position="203"/>
    </location>
</feature>
<dbReference type="Pfam" id="PF11976">
    <property type="entry name" value="Rad60-SLD"/>
    <property type="match status" value="1"/>
</dbReference>
<dbReference type="InterPro" id="IPR029071">
    <property type="entry name" value="Ubiquitin-like_domsf"/>
</dbReference>
<dbReference type="EMBL" id="SDMP01000013">
    <property type="protein sequence ID" value="RYR23590.1"/>
    <property type="molecule type" value="Genomic_DNA"/>
</dbReference>
<name>A0A445AAV8_ARAHY</name>
<dbReference type="PANTHER" id="PTHR10562">
    <property type="entry name" value="SMALL UBIQUITIN-RELATED MODIFIER"/>
    <property type="match status" value="1"/>
</dbReference>
<feature type="region of interest" description="Disordered" evidence="1">
    <location>
        <begin position="1"/>
        <end position="42"/>
    </location>
</feature>
<evidence type="ECO:0000256" key="1">
    <source>
        <dbReference type="SAM" id="MobiDB-lite"/>
    </source>
</evidence>
<dbReference type="InterPro" id="IPR022617">
    <property type="entry name" value="Rad60/SUMO-like_dom"/>
</dbReference>
<organism evidence="3 4">
    <name type="scientific">Arachis hypogaea</name>
    <name type="common">Peanut</name>
    <dbReference type="NCBI Taxonomy" id="3818"/>
    <lineage>
        <taxon>Eukaryota</taxon>
        <taxon>Viridiplantae</taxon>
        <taxon>Streptophyta</taxon>
        <taxon>Embryophyta</taxon>
        <taxon>Tracheophyta</taxon>
        <taxon>Spermatophyta</taxon>
        <taxon>Magnoliopsida</taxon>
        <taxon>eudicotyledons</taxon>
        <taxon>Gunneridae</taxon>
        <taxon>Pentapetalae</taxon>
        <taxon>rosids</taxon>
        <taxon>fabids</taxon>
        <taxon>Fabales</taxon>
        <taxon>Fabaceae</taxon>
        <taxon>Papilionoideae</taxon>
        <taxon>50 kb inversion clade</taxon>
        <taxon>dalbergioids sensu lato</taxon>
        <taxon>Dalbergieae</taxon>
        <taxon>Pterocarpus clade</taxon>
        <taxon>Arachis</taxon>
    </lineage>
</organism>
<reference evidence="3 4" key="1">
    <citation type="submission" date="2019-01" db="EMBL/GenBank/DDBJ databases">
        <title>Sequencing of cultivated peanut Arachis hypogaea provides insights into genome evolution and oil improvement.</title>
        <authorList>
            <person name="Chen X."/>
        </authorList>
    </citation>
    <scope>NUCLEOTIDE SEQUENCE [LARGE SCALE GENOMIC DNA]</scope>
    <source>
        <strain evidence="4">cv. Fuhuasheng</strain>
        <tissue evidence="3">Leaves</tissue>
    </source>
</reference>
<proteinExistence type="predicted"/>
<comment type="caution">
    <text evidence="3">The sequence shown here is derived from an EMBL/GenBank/DDBJ whole genome shotgun (WGS) entry which is preliminary data.</text>
</comment>
<evidence type="ECO:0000313" key="3">
    <source>
        <dbReference type="EMBL" id="RYR23590.1"/>
    </source>
</evidence>
<feature type="compositionally biased region" description="Basic and acidic residues" evidence="1">
    <location>
        <begin position="111"/>
        <end position="127"/>
    </location>
</feature>
<dbReference type="Proteomes" id="UP000289738">
    <property type="component" value="Chromosome B03"/>
</dbReference>